<organism evidence="3 4">
    <name type="scientific">Marinomonas phaeophyticola</name>
    <dbReference type="NCBI Taxonomy" id="3004091"/>
    <lineage>
        <taxon>Bacteria</taxon>
        <taxon>Pseudomonadati</taxon>
        <taxon>Pseudomonadota</taxon>
        <taxon>Gammaproteobacteria</taxon>
        <taxon>Oceanospirillales</taxon>
        <taxon>Oceanospirillaceae</taxon>
        <taxon>Marinomonas</taxon>
    </lineage>
</organism>
<feature type="signal peptide" evidence="2">
    <location>
        <begin position="1"/>
        <end position="27"/>
    </location>
</feature>
<evidence type="ECO:0000256" key="2">
    <source>
        <dbReference type="SAM" id="SignalP"/>
    </source>
</evidence>
<feature type="chain" id="PRO_5046940742" evidence="2">
    <location>
        <begin position="28"/>
        <end position="328"/>
    </location>
</feature>
<protein>
    <submittedName>
        <fullName evidence="3">TRAP transporter substrate-binding protein</fullName>
    </submittedName>
</protein>
<comment type="caution">
    <text evidence="3">The sequence shown here is derived from an EMBL/GenBank/DDBJ whole genome shotgun (WGS) entry which is preliminary data.</text>
</comment>
<accession>A0ABT4JT11</accession>
<dbReference type="NCBIfam" id="NF037995">
    <property type="entry name" value="TRAP_S1"/>
    <property type="match status" value="1"/>
</dbReference>
<dbReference type="CDD" id="cd13602">
    <property type="entry name" value="PBP2_TRAP_BpDctp6_7"/>
    <property type="match status" value="1"/>
</dbReference>
<dbReference type="Gene3D" id="3.40.190.170">
    <property type="entry name" value="Bacterial extracellular solute-binding protein, family 7"/>
    <property type="match status" value="1"/>
</dbReference>
<dbReference type="Pfam" id="PF03480">
    <property type="entry name" value="DctP"/>
    <property type="match status" value="1"/>
</dbReference>
<keyword evidence="1 2" id="KW-0732">Signal</keyword>
<dbReference type="InterPro" id="IPR038404">
    <property type="entry name" value="TRAP_DctP_sf"/>
</dbReference>
<dbReference type="RefSeq" id="WP_269124316.1">
    <property type="nucleotide sequence ID" value="NZ_JAPUBN010000013.1"/>
</dbReference>
<evidence type="ECO:0000313" key="3">
    <source>
        <dbReference type="EMBL" id="MCZ2721492.1"/>
    </source>
</evidence>
<reference evidence="3" key="1">
    <citation type="submission" date="2022-12" db="EMBL/GenBank/DDBJ databases">
        <title>Marinomonas 15G1-11 sp. nov, isolated from marine algae.</title>
        <authorList>
            <person name="Butt M."/>
            <person name="Choi D.G."/>
            <person name="Kim J.M."/>
            <person name="Lee J.K."/>
            <person name="Baek J.H."/>
            <person name="Jeon C.O."/>
        </authorList>
    </citation>
    <scope>NUCLEOTIDE SEQUENCE</scope>
    <source>
        <strain evidence="3">15G1-11</strain>
    </source>
</reference>
<dbReference type="PANTHER" id="PTHR33376:SF4">
    <property type="entry name" value="SIALIC ACID-BINDING PERIPLASMIC PROTEIN SIAP"/>
    <property type="match status" value="1"/>
</dbReference>
<evidence type="ECO:0000313" key="4">
    <source>
        <dbReference type="Proteomes" id="UP001149719"/>
    </source>
</evidence>
<keyword evidence="4" id="KW-1185">Reference proteome</keyword>
<dbReference type="PANTHER" id="PTHR33376">
    <property type="match status" value="1"/>
</dbReference>
<dbReference type="InterPro" id="IPR018389">
    <property type="entry name" value="DctP_fam"/>
</dbReference>
<dbReference type="EMBL" id="JAPUBN010000013">
    <property type="protein sequence ID" value="MCZ2721492.1"/>
    <property type="molecule type" value="Genomic_DNA"/>
</dbReference>
<dbReference type="Proteomes" id="UP001149719">
    <property type="component" value="Unassembled WGS sequence"/>
</dbReference>
<proteinExistence type="predicted"/>
<sequence length="328" mass="36176">MKRSILTHTKKTLIGGLTVCLSSISFAAETWDMPLAYSSSNYHSVIAKEFAEEITSKQNEVKFITHPSGSLFKGGEIYGAVRRGLAPVGERLISALSNESAIYAIDAIPFLATTYESSWNLYQASKPALEETLEEHGLKLLYSVPWPPQGLYANKPINSIADMQGLKFRAYNPATSTIAELMGAIPTKVEAAEVAQAFATGVAESMLSSGSTGYDQKLWESVDYWYDVKAWLPKNMVFVNTRSWNSLSEETQKIILDASATAEKKGWLKAEELANWYKEELAKNGMKVQHAGTTLTDELQAIGVKMTLDWLKDSGSEGQDIIDTYQAM</sequence>
<name>A0ABT4JT11_9GAMM</name>
<gene>
    <name evidence="3" type="ORF">O1D97_07445</name>
</gene>
<evidence type="ECO:0000256" key="1">
    <source>
        <dbReference type="ARBA" id="ARBA00022729"/>
    </source>
</evidence>